<feature type="compositionally biased region" description="Polar residues" evidence="1">
    <location>
        <begin position="1"/>
        <end position="18"/>
    </location>
</feature>
<protein>
    <submittedName>
        <fullName evidence="2">Uncharacterized protein</fullName>
    </submittedName>
</protein>
<dbReference type="AlphaFoldDB" id="A0AAN7QSW7"/>
<dbReference type="Proteomes" id="UP001346149">
    <property type="component" value="Unassembled WGS sequence"/>
</dbReference>
<feature type="region of interest" description="Disordered" evidence="1">
    <location>
        <begin position="1"/>
        <end position="22"/>
    </location>
</feature>
<evidence type="ECO:0000313" key="2">
    <source>
        <dbReference type="EMBL" id="KAK4776281.1"/>
    </source>
</evidence>
<accession>A0AAN7QSW7</accession>
<organism evidence="2 3">
    <name type="scientific">Trapa natans</name>
    <name type="common">Water chestnut</name>
    <dbReference type="NCBI Taxonomy" id="22666"/>
    <lineage>
        <taxon>Eukaryota</taxon>
        <taxon>Viridiplantae</taxon>
        <taxon>Streptophyta</taxon>
        <taxon>Embryophyta</taxon>
        <taxon>Tracheophyta</taxon>
        <taxon>Spermatophyta</taxon>
        <taxon>Magnoliopsida</taxon>
        <taxon>eudicotyledons</taxon>
        <taxon>Gunneridae</taxon>
        <taxon>Pentapetalae</taxon>
        <taxon>rosids</taxon>
        <taxon>malvids</taxon>
        <taxon>Myrtales</taxon>
        <taxon>Lythraceae</taxon>
        <taxon>Trapa</taxon>
    </lineage>
</organism>
<reference evidence="2 3" key="1">
    <citation type="journal article" date="2023" name="Hortic Res">
        <title>Pangenome of water caltrop reveals structural variations and asymmetric subgenome divergence after allopolyploidization.</title>
        <authorList>
            <person name="Zhang X."/>
            <person name="Chen Y."/>
            <person name="Wang L."/>
            <person name="Yuan Y."/>
            <person name="Fang M."/>
            <person name="Shi L."/>
            <person name="Lu R."/>
            <person name="Comes H.P."/>
            <person name="Ma Y."/>
            <person name="Chen Y."/>
            <person name="Huang G."/>
            <person name="Zhou Y."/>
            <person name="Zheng Z."/>
            <person name="Qiu Y."/>
        </authorList>
    </citation>
    <scope>NUCLEOTIDE SEQUENCE [LARGE SCALE GENOMIC DNA]</scope>
    <source>
        <strain evidence="2">F231</strain>
    </source>
</reference>
<name>A0AAN7QSW7_TRANT</name>
<evidence type="ECO:0000313" key="3">
    <source>
        <dbReference type="Proteomes" id="UP001346149"/>
    </source>
</evidence>
<dbReference type="EMBL" id="JAXQNO010000018">
    <property type="protein sequence ID" value="KAK4776281.1"/>
    <property type="molecule type" value="Genomic_DNA"/>
</dbReference>
<evidence type="ECO:0000256" key="1">
    <source>
        <dbReference type="SAM" id="MobiDB-lite"/>
    </source>
</evidence>
<comment type="caution">
    <text evidence="2">The sequence shown here is derived from an EMBL/GenBank/DDBJ whole genome shotgun (WGS) entry which is preliminary data.</text>
</comment>
<sequence length="148" mass="16198">METLLRTTSISPRNQSTKVEAGRLSSEAHRLADLVTGRANLVLPRGCHTQQQLQGTLALSHLIRCQCSLSMLSKGLMIRELTITSTTLLQFPQPPTILREQSDTGFIMQVACPVHTRTCNAGSTIRAVPNLYTNLFSAGFHFGAGSFR</sequence>
<gene>
    <name evidence="2" type="ORF">SAY86_004969</name>
</gene>
<proteinExistence type="predicted"/>
<keyword evidence="3" id="KW-1185">Reference proteome</keyword>